<dbReference type="EMBL" id="SSMQ01000069">
    <property type="protein sequence ID" value="TKC98368.1"/>
    <property type="molecule type" value="Genomic_DNA"/>
</dbReference>
<feature type="compositionally biased region" description="Basic and acidic residues" evidence="1">
    <location>
        <begin position="351"/>
        <end position="363"/>
    </location>
</feature>
<evidence type="ECO:0008006" key="4">
    <source>
        <dbReference type="Google" id="ProtNLM"/>
    </source>
</evidence>
<gene>
    <name evidence="2" type="ORF">E8A74_41475</name>
</gene>
<protein>
    <recommendedName>
        <fullName evidence="4">Hsp70 family protein</fullName>
    </recommendedName>
</protein>
<proteinExistence type="predicted"/>
<reference evidence="2 3" key="1">
    <citation type="submission" date="2019-04" db="EMBL/GenBank/DDBJ databases">
        <authorList>
            <person name="Li Y."/>
            <person name="Wang J."/>
        </authorList>
    </citation>
    <scope>NUCLEOTIDE SEQUENCE [LARGE SCALE GENOMIC DNA]</scope>
    <source>
        <strain evidence="2 3">DSM 14668</strain>
    </source>
</reference>
<dbReference type="AlphaFoldDB" id="A0A4U1IWG5"/>
<comment type="caution">
    <text evidence="2">The sequence shown here is derived from an EMBL/GenBank/DDBJ whole genome shotgun (WGS) entry which is preliminary data.</text>
</comment>
<evidence type="ECO:0000313" key="2">
    <source>
        <dbReference type="EMBL" id="TKC98368.1"/>
    </source>
</evidence>
<accession>A0A4U1IWG5</accession>
<sequence>MSLYELSIDDAHLREAERLTSLEGRGFPTLVTRWESRLFDQPWSTTLVLDYTIPLPPLPASQSFIEVRIAAYVGGAPTKFLYFGTEMNASVPRIGPEMENQIGWTKQYQEYRLDEHTSPVPYLKLIQTTPRIYGAGAQDYYSPAIKVERYDGAASSDHLADLFPTVVANLPCVKGHLLTDPSAGLWNGARYVGQTAIAILRQGKVVGIHKRIGRTDKDAVPPEVKRRDPKHDVLKEWVSIDLGSSTTVVALRGDRSAPELVRIGATSAPVVSADYENPSEISFEQLGRTLKAWRDRVILPMTRWGEVTIGHAARTARKRGGEESISLGASTLTHLPMLRERVDRKEKISLRGRGDPETQETLKKPAPPIIDEDGIGAHDPFDPIELYAYYIGLHVNHRTRGIHTRYLVAMPSGWNEDRRKSALVAVRRGLFRSLPAGMMEFHDMDMLNVVDAGPAAIPFAAFAFRAFAVQPKPDPVPFVAIDAGASETGVVFGLFRNAKPDEQMEGGHERMIEYLEPTSIPWFGGERLLHRLAYRIYVAAEASVGAARVPFDRPSEETPVGALEHLLVASPEGRANAEVLKDAIRPLLEGGDARLPKSIKLATLDGPFFDLPLEVDRQAIAAEIDGWFSEAVEEVRVGLEKALEKIGRDPDPYDGLRVMLGGRMSMHPALLDKLTATLPKNVKIHRFIEPDRLNLGAPTVKTACALGALAMRFERIGASVRAEKRDAFKYRVGRNRHGQLADVLDPSVEYDVWREVGACTKPNVEVLYMRAEDDGEVAADDPRVEIAICKLGATAVGQRIYMRAVGPIRVEVSVGPPGGEPAAGAPVWWIDLKENLARPKA</sequence>
<name>A0A4U1IWG5_9BACT</name>
<keyword evidence="3" id="KW-1185">Reference proteome</keyword>
<evidence type="ECO:0000313" key="3">
    <source>
        <dbReference type="Proteomes" id="UP000309215"/>
    </source>
</evidence>
<feature type="region of interest" description="Disordered" evidence="1">
    <location>
        <begin position="351"/>
        <end position="374"/>
    </location>
</feature>
<dbReference type="OrthoDB" id="8476780at2"/>
<evidence type="ECO:0000256" key="1">
    <source>
        <dbReference type="SAM" id="MobiDB-lite"/>
    </source>
</evidence>
<dbReference type="RefSeq" id="WP_136934668.1">
    <property type="nucleotide sequence ID" value="NZ_SSMQ01000069.1"/>
</dbReference>
<dbReference type="Proteomes" id="UP000309215">
    <property type="component" value="Unassembled WGS sequence"/>
</dbReference>
<organism evidence="2 3">
    <name type="scientific">Polyangium fumosum</name>
    <dbReference type="NCBI Taxonomy" id="889272"/>
    <lineage>
        <taxon>Bacteria</taxon>
        <taxon>Pseudomonadati</taxon>
        <taxon>Myxococcota</taxon>
        <taxon>Polyangia</taxon>
        <taxon>Polyangiales</taxon>
        <taxon>Polyangiaceae</taxon>
        <taxon>Polyangium</taxon>
    </lineage>
</organism>